<dbReference type="EMBL" id="JACHEO010000007">
    <property type="protein sequence ID" value="MBB5347832.1"/>
    <property type="molecule type" value="Genomic_DNA"/>
</dbReference>
<evidence type="ECO:0000313" key="14">
    <source>
        <dbReference type="Proteomes" id="UP000539642"/>
    </source>
</evidence>
<dbReference type="GO" id="GO:0005886">
    <property type="term" value="C:plasma membrane"/>
    <property type="evidence" value="ECO:0007669"/>
    <property type="project" value="UniProtKB-SubCell"/>
</dbReference>
<evidence type="ECO:0000256" key="5">
    <source>
        <dbReference type="ARBA" id="ARBA00022475"/>
    </source>
</evidence>
<keyword evidence="8 12" id="KW-1133">Transmembrane helix</keyword>
<proteinExistence type="inferred from homology"/>
<evidence type="ECO:0000256" key="11">
    <source>
        <dbReference type="SAM" id="MobiDB-lite"/>
    </source>
</evidence>
<comment type="caution">
    <text evidence="13">The sequence shown here is derived from an EMBL/GenBank/DDBJ whole genome shotgun (WGS) entry which is preliminary data.</text>
</comment>
<evidence type="ECO:0000256" key="3">
    <source>
        <dbReference type="ARBA" id="ARBA00014962"/>
    </source>
</evidence>
<dbReference type="AlphaFoldDB" id="A0A840UPX2"/>
<dbReference type="RefSeq" id="WP_183349976.1">
    <property type="nucleotide sequence ID" value="NZ_JACHEO010000007.1"/>
</dbReference>
<feature type="region of interest" description="Disordered" evidence="11">
    <location>
        <begin position="102"/>
        <end position="121"/>
    </location>
</feature>
<sequence>MTGVAFAADPVAGAAAGGGMGAFGQFIPLILIFVVFYFLLIRPQQKQAKQHQAFLNDLKKGYKIVTKGGIHGEITNLTDKVVTLEIAKGVEIKVSRDAIAGGLTKEGVPDSDKSEAKKIGG</sequence>
<name>A0A840UPX2_9BACT</name>
<evidence type="ECO:0000256" key="8">
    <source>
        <dbReference type="ARBA" id="ARBA00022989"/>
    </source>
</evidence>
<feature type="transmembrane region" description="Helical" evidence="12">
    <location>
        <begin position="20"/>
        <end position="40"/>
    </location>
</feature>
<evidence type="ECO:0000256" key="9">
    <source>
        <dbReference type="ARBA" id="ARBA00023010"/>
    </source>
</evidence>
<gene>
    <name evidence="13" type="ORF">HNQ81_001561</name>
</gene>
<evidence type="ECO:0000313" key="13">
    <source>
        <dbReference type="EMBL" id="MBB5347832.1"/>
    </source>
</evidence>
<evidence type="ECO:0000256" key="1">
    <source>
        <dbReference type="ARBA" id="ARBA00004162"/>
    </source>
</evidence>
<dbReference type="PANTHER" id="PTHR33909">
    <property type="entry name" value="SEC TRANSLOCON ACCESSORY COMPLEX SUBUNIT YAJC"/>
    <property type="match status" value="1"/>
</dbReference>
<keyword evidence="7" id="KW-0653">Protein transport</keyword>
<dbReference type="SMART" id="SM01323">
    <property type="entry name" value="YajC"/>
    <property type="match status" value="1"/>
</dbReference>
<keyword evidence="5" id="KW-1003">Cell membrane</keyword>
<dbReference type="PANTHER" id="PTHR33909:SF1">
    <property type="entry name" value="SEC TRANSLOCON ACCESSORY COMPLEX SUBUNIT YAJC"/>
    <property type="match status" value="1"/>
</dbReference>
<comment type="similarity">
    <text evidence="2">Belongs to the YajC family.</text>
</comment>
<keyword evidence="10 12" id="KW-0472">Membrane</keyword>
<protein>
    <recommendedName>
        <fullName evidence="3">Sec translocon accessory complex subunit YajC</fullName>
    </recommendedName>
</protein>
<evidence type="ECO:0000256" key="2">
    <source>
        <dbReference type="ARBA" id="ARBA00006742"/>
    </source>
</evidence>
<reference evidence="13 14" key="1">
    <citation type="submission" date="2020-08" db="EMBL/GenBank/DDBJ databases">
        <title>Genomic Encyclopedia of Type Strains, Phase IV (KMG-IV): sequencing the most valuable type-strain genomes for metagenomic binning, comparative biology and taxonomic classification.</title>
        <authorList>
            <person name="Goeker M."/>
        </authorList>
    </citation>
    <scope>NUCLEOTIDE SEQUENCE [LARGE SCALE GENOMIC DNA]</scope>
    <source>
        <strain evidence="13 14">DSM 28570</strain>
    </source>
</reference>
<keyword evidence="9" id="KW-0811">Translocation</keyword>
<evidence type="ECO:0000256" key="6">
    <source>
        <dbReference type="ARBA" id="ARBA00022692"/>
    </source>
</evidence>
<keyword evidence="14" id="KW-1185">Reference proteome</keyword>
<dbReference type="PRINTS" id="PR01853">
    <property type="entry name" value="YAJCTRNLCASE"/>
</dbReference>
<evidence type="ECO:0000256" key="12">
    <source>
        <dbReference type="SAM" id="Phobius"/>
    </source>
</evidence>
<dbReference type="InterPro" id="IPR003849">
    <property type="entry name" value="Preprotein_translocase_YajC"/>
</dbReference>
<dbReference type="GO" id="GO:0015031">
    <property type="term" value="P:protein transport"/>
    <property type="evidence" value="ECO:0007669"/>
    <property type="project" value="UniProtKB-KW"/>
</dbReference>
<dbReference type="Pfam" id="PF02699">
    <property type="entry name" value="YajC"/>
    <property type="match status" value="1"/>
</dbReference>
<feature type="compositionally biased region" description="Basic and acidic residues" evidence="11">
    <location>
        <begin position="107"/>
        <end position="121"/>
    </location>
</feature>
<dbReference type="Proteomes" id="UP000539642">
    <property type="component" value="Unassembled WGS sequence"/>
</dbReference>
<evidence type="ECO:0000256" key="7">
    <source>
        <dbReference type="ARBA" id="ARBA00022927"/>
    </source>
</evidence>
<evidence type="ECO:0000256" key="10">
    <source>
        <dbReference type="ARBA" id="ARBA00023136"/>
    </source>
</evidence>
<keyword evidence="6 12" id="KW-0812">Transmembrane</keyword>
<evidence type="ECO:0000256" key="4">
    <source>
        <dbReference type="ARBA" id="ARBA00022448"/>
    </source>
</evidence>
<keyword evidence="4" id="KW-0813">Transport</keyword>
<comment type="subcellular location">
    <subcellularLocation>
        <location evidence="1">Cell membrane</location>
        <topology evidence="1">Single-pass membrane protein</topology>
    </subcellularLocation>
</comment>
<organism evidence="13 14">
    <name type="scientific">Desulfoprunum benzoelyticum</name>
    <dbReference type="NCBI Taxonomy" id="1506996"/>
    <lineage>
        <taxon>Bacteria</taxon>
        <taxon>Pseudomonadati</taxon>
        <taxon>Thermodesulfobacteriota</taxon>
        <taxon>Desulfobulbia</taxon>
        <taxon>Desulfobulbales</taxon>
        <taxon>Desulfobulbaceae</taxon>
        <taxon>Desulfoprunum</taxon>
    </lineage>
</organism>
<accession>A0A840UPX2</accession>
<dbReference type="NCBIfam" id="TIGR00739">
    <property type="entry name" value="yajC"/>
    <property type="match status" value="1"/>
</dbReference>